<evidence type="ECO:0000256" key="1">
    <source>
        <dbReference type="ARBA" id="ARBA00004651"/>
    </source>
</evidence>
<feature type="transmembrane region" description="Helical" evidence="12">
    <location>
        <begin position="602"/>
        <end position="624"/>
    </location>
</feature>
<evidence type="ECO:0000256" key="11">
    <source>
        <dbReference type="SAM" id="MobiDB-lite"/>
    </source>
</evidence>
<evidence type="ECO:0000256" key="9">
    <source>
        <dbReference type="ARBA" id="ARBA00023136"/>
    </source>
</evidence>
<feature type="compositionally biased region" description="Acidic residues" evidence="11">
    <location>
        <begin position="59"/>
        <end position="71"/>
    </location>
</feature>
<dbReference type="GO" id="GO:0015252">
    <property type="term" value="F:proton channel activity"/>
    <property type="evidence" value="ECO:0007669"/>
    <property type="project" value="InterPro"/>
</dbReference>
<feature type="transmembrane region" description="Helical" evidence="12">
    <location>
        <begin position="531"/>
        <end position="552"/>
    </location>
</feature>
<organism evidence="13 14">
    <name type="scientific">Galendromus occidentalis</name>
    <name type="common">western predatory mite</name>
    <dbReference type="NCBI Taxonomy" id="34638"/>
    <lineage>
        <taxon>Eukaryota</taxon>
        <taxon>Metazoa</taxon>
        <taxon>Ecdysozoa</taxon>
        <taxon>Arthropoda</taxon>
        <taxon>Chelicerata</taxon>
        <taxon>Arachnida</taxon>
        <taxon>Acari</taxon>
        <taxon>Parasitiformes</taxon>
        <taxon>Mesostigmata</taxon>
        <taxon>Gamasina</taxon>
        <taxon>Phytoseioidea</taxon>
        <taxon>Phytoseiidae</taxon>
        <taxon>Typhlodrominae</taxon>
        <taxon>Galendromus</taxon>
    </lineage>
</organism>
<feature type="compositionally biased region" description="Pro residues" evidence="11">
    <location>
        <begin position="111"/>
        <end position="121"/>
    </location>
</feature>
<feature type="transmembrane region" description="Helical" evidence="12">
    <location>
        <begin position="291"/>
        <end position="310"/>
    </location>
</feature>
<name>A0AAJ7SIP0_9ACAR</name>
<keyword evidence="9 12" id="KW-0472">Membrane</keyword>
<evidence type="ECO:0000256" key="4">
    <source>
        <dbReference type="ARBA" id="ARBA00022475"/>
    </source>
</evidence>
<dbReference type="Pfam" id="PF03189">
    <property type="entry name" value="Otopetrin"/>
    <property type="match status" value="1"/>
</dbReference>
<evidence type="ECO:0000256" key="6">
    <source>
        <dbReference type="ARBA" id="ARBA00022781"/>
    </source>
</evidence>
<keyword evidence="6" id="KW-0375">Hydrogen ion transport</keyword>
<keyword evidence="10" id="KW-0407">Ion channel</keyword>
<evidence type="ECO:0000313" key="14">
    <source>
        <dbReference type="RefSeq" id="XP_028969198.1"/>
    </source>
</evidence>
<evidence type="ECO:0000256" key="5">
    <source>
        <dbReference type="ARBA" id="ARBA00022692"/>
    </source>
</evidence>
<feature type="region of interest" description="Disordered" evidence="11">
    <location>
        <begin position="106"/>
        <end position="140"/>
    </location>
</feature>
<evidence type="ECO:0000256" key="2">
    <source>
        <dbReference type="ARBA" id="ARBA00006513"/>
    </source>
</evidence>
<dbReference type="KEGG" id="goe:100900718"/>
<evidence type="ECO:0000313" key="13">
    <source>
        <dbReference type="Proteomes" id="UP000694867"/>
    </source>
</evidence>
<feature type="transmembrane region" description="Helical" evidence="12">
    <location>
        <begin position="330"/>
        <end position="349"/>
    </location>
</feature>
<feature type="transmembrane region" description="Helical" evidence="12">
    <location>
        <begin position="217"/>
        <end position="238"/>
    </location>
</feature>
<dbReference type="InterPro" id="IPR004878">
    <property type="entry name" value="Otopetrin"/>
</dbReference>
<feature type="compositionally biased region" description="Polar residues" evidence="11">
    <location>
        <begin position="122"/>
        <end position="132"/>
    </location>
</feature>
<keyword evidence="7 12" id="KW-1133">Transmembrane helix</keyword>
<feature type="transmembrane region" description="Helical" evidence="12">
    <location>
        <begin position="567"/>
        <end position="590"/>
    </location>
</feature>
<evidence type="ECO:0000256" key="12">
    <source>
        <dbReference type="SAM" id="Phobius"/>
    </source>
</evidence>
<keyword evidence="5 12" id="KW-0812">Transmembrane</keyword>
<feature type="transmembrane region" description="Helical" evidence="12">
    <location>
        <begin position="630"/>
        <end position="648"/>
    </location>
</feature>
<comment type="subcellular location">
    <subcellularLocation>
        <location evidence="1">Cell membrane</location>
        <topology evidence="1">Multi-pass membrane protein</topology>
    </subcellularLocation>
</comment>
<dbReference type="GO" id="GO:0005886">
    <property type="term" value="C:plasma membrane"/>
    <property type="evidence" value="ECO:0007669"/>
    <property type="project" value="UniProtKB-SubCell"/>
</dbReference>
<keyword evidence="13" id="KW-1185">Reference proteome</keyword>
<feature type="transmembrane region" description="Helical" evidence="12">
    <location>
        <begin position="361"/>
        <end position="384"/>
    </location>
</feature>
<evidence type="ECO:0000256" key="10">
    <source>
        <dbReference type="ARBA" id="ARBA00023303"/>
    </source>
</evidence>
<feature type="region of interest" description="Disordered" evidence="11">
    <location>
        <begin position="36"/>
        <end position="72"/>
    </location>
</feature>
<keyword evidence="8" id="KW-0406">Ion transport</keyword>
<evidence type="ECO:0000256" key="3">
    <source>
        <dbReference type="ARBA" id="ARBA00022448"/>
    </source>
</evidence>
<evidence type="ECO:0000256" key="7">
    <source>
        <dbReference type="ARBA" id="ARBA00022989"/>
    </source>
</evidence>
<dbReference type="RefSeq" id="XP_028969198.1">
    <property type="nucleotide sequence ID" value="XM_029113365.1"/>
</dbReference>
<sequence>MSRKSLDLDEAASLMDDLSIQGGDIEIVPSVRNECLASSNNNNNSSSSHNSNDKNIDNSDNDNSDNGESDNEAIAIPEVVVAASSDESLQTSALAGNKRNSLKASVDMPAAFPPPPPPPPNQSHVGGQNASPAQRPAPPVAPLASFEKATMSSSVRKSSDVLPASGDSSLTKPSSRRRLKWNTCNLLSSLYGQLIVVITAILMLTEVMDNPMPLLSFHGYLYAYLIGGSCLFLLFIYVSSILDKCPSFSSPSSSNSSSSSSLSDVETATYRGTTCGVGTRKLHKCPVEVSCYLRIGLLVFGLGTLIAVGLELSSVFTLQTPCSDTLNLSIPVLHACFAFMQMHFLFINVQHASDTMGCLRHVALMHLIATNVAVWFRLVLWGVYQEWIGSSHRSHAADIIFPPADFMHREHVLDKEGNHKVFVTKECLWQTEEDAAPERYLLLDACLRNSTLGHIWQRAMPFLTPFIAQYCVVAIVVLYVVWDSYHTVCSRQACSQSYTVSSYPARGSSGGSYDTLRNRNRNADCQGGSRGLFLGLLVLASGIIVLILYFVLSQEGLEADTFMATSVLHAVIEALSAAASLLGLLQIASLPVRHSRSSNLSVLLHRFGIIAVIVFAAFSCVIGAAKIQDINHALLVIDGGAMLVHAVSQSLFVQELDTRQADRKNCRKGLQVVTFLVFANLVLWLMESFTNQNYLNNELAREMYGPLTWSIVARVSTPLVIFFRFHSCVFLVEAWRRSRAHCG</sequence>
<dbReference type="Proteomes" id="UP000694867">
    <property type="component" value="Unplaced"/>
</dbReference>
<keyword evidence="3" id="KW-0813">Transport</keyword>
<protein>
    <submittedName>
        <fullName evidence="14">Proton channel OtopLc</fullName>
    </submittedName>
</protein>
<feature type="transmembrane region" description="Helical" evidence="12">
    <location>
        <begin position="669"/>
        <end position="686"/>
    </location>
</feature>
<dbReference type="PANTHER" id="PTHR21522">
    <property type="entry name" value="PROTON CHANNEL OTOP"/>
    <property type="match status" value="1"/>
</dbReference>
<evidence type="ECO:0000256" key="8">
    <source>
        <dbReference type="ARBA" id="ARBA00023065"/>
    </source>
</evidence>
<dbReference type="PANTHER" id="PTHR21522:SF32">
    <property type="entry name" value="OTOPETRIN-2"/>
    <property type="match status" value="1"/>
</dbReference>
<dbReference type="GeneID" id="100900718"/>
<feature type="compositionally biased region" description="Low complexity" evidence="11">
    <location>
        <begin position="38"/>
        <end position="50"/>
    </location>
</feature>
<feature type="transmembrane region" description="Helical" evidence="12">
    <location>
        <begin position="186"/>
        <end position="205"/>
    </location>
</feature>
<accession>A0AAJ7SIP0</accession>
<keyword evidence="4" id="KW-1003">Cell membrane</keyword>
<gene>
    <name evidence="14" type="primary">LOC100900718</name>
</gene>
<comment type="similarity">
    <text evidence="2">Belongs to the otopetrin family.</text>
</comment>
<feature type="transmembrane region" description="Helical" evidence="12">
    <location>
        <begin position="462"/>
        <end position="482"/>
    </location>
</feature>
<proteinExistence type="inferred from homology"/>
<dbReference type="AlphaFoldDB" id="A0AAJ7SIP0"/>
<feature type="transmembrane region" description="Helical" evidence="12">
    <location>
        <begin position="706"/>
        <end position="732"/>
    </location>
</feature>
<reference evidence="14" key="1">
    <citation type="submission" date="2025-08" db="UniProtKB">
        <authorList>
            <consortium name="RefSeq"/>
        </authorList>
    </citation>
    <scope>IDENTIFICATION</scope>
</reference>